<evidence type="ECO:0000256" key="1">
    <source>
        <dbReference type="SAM" id="Phobius"/>
    </source>
</evidence>
<name>A0A6I6HEJ3_VARPD</name>
<keyword evidence="1" id="KW-1133">Transmembrane helix</keyword>
<dbReference type="EMBL" id="CP046622">
    <property type="protein sequence ID" value="QGW82211.1"/>
    <property type="molecule type" value="Genomic_DNA"/>
</dbReference>
<evidence type="ECO:0000313" key="3">
    <source>
        <dbReference type="Proteomes" id="UP000425817"/>
    </source>
</evidence>
<keyword evidence="1" id="KW-0472">Membrane</keyword>
<sequence length="162" mass="17384">MKRQGRLVRWEPKRGFGFIRSPEVSAANSRRRSGAAPSSSSSMLPMGLLLLGYAALLGYGVWTARLPPLALGVLLLVNLLTFAIYGFDKNAAQAGRWRTAESTLHLMSVAGGWPGAWCAQRLFRHKSRKASFMAGYWATVLLNIAAAAAWVGKLAPAGLLGG</sequence>
<reference evidence="2 3" key="1">
    <citation type="submission" date="2019-12" db="EMBL/GenBank/DDBJ databases">
        <title>Hybrid Genome Assemblies of two High G+C Isolates from Undergraduate Microbiology Courses.</title>
        <authorList>
            <person name="Ne Ville C.J."/>
            <person name="Enright D."/>
            <person name="Hernandez I."/>
            <person name="Dodsworth J."/>
            <person name="Orwin P.M."/>
        </authorList>
    </citation>
    <scope>NUCLEOTIDE SEQUENCE [LARGE SCALE GENOMIC DNA]</scope>
    <source>
        <strain evidence="2 3">CSUSB</strain>
    </source>
</reference>
<organism evidence="2 3">
    <name type="scientific">Variovorax paradoxus</name>
    <dbReference type="NCBI Taxonomy" id="34073"/>
    <lineage>
        <taxon>Bacteria</taxon>
        <taxon>Pseudomonadati</taxon>
        <taxon>Pseudomonadota</taxon>
        <taxon>Betaproteobacteria</taxon>
        <taxon>Burkholderiales</taxon>
        <taxon>Comamonadaceae</taxon>
        <taxon>Variovorax</taxon>
    </lineage>
</organism>
<dbReference type="AlphaFoldDB" id="A0A6I6HEJ3"/>
<protein>
    <submittedName>
        <fullName evidence="2">DUF1294 domain-containing protein</fullName>
    </submittedName>
</protein>
<dbReference type="Proteomes" id="UP000425817">
    <property type="component" value="Chromosome"/>
</dbReference>
<evidence type="ECO:0000313" key="2">
    <source>
        <dbReference type="EMBL" id="QGW82211.1"/>
    </source>
</evidence>
<dbReference type="Pfam" id="PF06961">
    <property type="entry name" value="DUF1294"/>
    <property type="match status" value="1"/>
</dbReference>
<dbReference type="OrthoDB" id="72963at2"/>
<proteinExistence type="predicted"/>
<gene>
    <name evidence="2" type="ORF">GOQ09_11725</name>
</gene>
<dbReference type="RefSeq" id="WP_157613575.1">
    <property type="nucleotide sequence ID" value="NZ_CP046622.1"/>
</dbReference>
<feature type="transmembrane region" description="Helical" evidence="1">
    <location>
        <begin position="68"/>
        <end position="87"/>
    </location>
</feature>
<feature type="transmembrane region" description="Helical" evidence="1">
    <location>
        <begin position="42"/>
        <end position="62"/>
    </location>
</feature>
<feature type="transmembrane region" description="Helical" evidence="1">
    <location>
        <begin position="130"/>
        <end position="152"/>
    </location>
</feature>
<dbReference type="InterPro" id="IPR010718">
    <property type="entry name" value="DUF1294"/>
</dbReference>
<keyword evidence="1" id="KW-0812">Transmembrane</keyword>
<accession>A0A6I6HEJ3</accession>